<dbReference type="Gene3D" id="1.20.1250.20">
    <property type="entry name" value="MFS general substrate transporter like domains"/>
    <property type="match status" value="1"/>
</dbReference>
<evidence type="ECO:0000256" key="4">
    <source>
        <dbReference type="ARBA" id="ARBA00022692"/>
    </source>
</evidence>
<feature type="transmembrane region" description="Helical" evidence="7">
    <location>
        <begin position="232"/>
        <end position="254"/>
    </location>
</feature>
<keyword evidence="2" id="KW-0813">Transport</keyword>
<dbReference type="InterPro" id="IPR011701">
    <property type="entry name" value="MFS"/>
</dbReference>
<keyword evidence="6 7" id="KW-0472">Membrane</keyword>
<evidence type="ECO:0000256" key="6">
    <source>
        <dbReference type="ARBA" id="ARBA00023136"/>
    </source>
</evidence>
<dbReference type="Pfam" id="PF07690">
    <property type="entry name" value="MFS_1"/>
    <property type="match status" value="1"/>
</dbReference>
<dbReference type="PANTHER" id="PTHR43414">
    <property type="entry name" value="MULTIDRUG RESISTANCE PROTEIN MDTG"/>
    <property type="match status" value="1"/>
</dbReference>
<protein>
    <submittedName>
        <fullName evidence="9">Bacillibactin exporter</fullName>
    </submittedName>
</protein>
<feature type="transmembrane region" description="Helical" evidence="7">
    <location>
        <begin position="172"/>
        <end position="191"/>
    </location>
</feature>
<dbReference type="InterPro" id="IPR036259">
    <property type="entry name" value="MFS_trans_sf"/>
</dbReference>
<evidence type="ECO:0000256" key="7">
    <source>
        <dbReference type="SAM" id="Phobius"/>
    </source>
</evidence>
<evidence type="ECO:0000259" key="8">
    <source>
        <dbReference type="PROSITE" id="PS50850"/>
    </source>
</evidence>
<evidence type="ECO:0000256" key="2">
    <source>
        <dbReference type="ARBA" id="ARBA00022448"/>
    </source>
</evidence>
<evidence type="ECO:0000256" key="5">
    <source>
        <dbReference type="ARBA" id="ARBA00022989"/>
    </source>
</evidence>
<organism evidence="9">
    <name type="scientific">Veillonella parvula</name>
    <name type="common">Staphylococcus parvulus</name>
    <dbReference type="NCBI Taxonomy" id="29466"/>
    <lineage>
        <taxon>Bacteria</taxon>
        <taxon>Bacillati</taxon>
        <taxon>Bacillota</taxon>
        <taxon>Negativicutes</taxon>
        <taxon>Veillonellales</taxon>
        <taxon>Veillonellaceae</taxon>
        <taxon>Veillonella</taxon>
    </lineage>
</organism>
<feature type="transmembrane region" description="Helical" evidence="7">
    <location>
        <begin position="381"/>
        <end position="400"/>
    </location>
</feature>
<dbReference type="SUPFAM" id="SSF103473">
    <property type="entry name" value="MFS general substrate transporter"/>
    <property type="match status" value="1"/>
</dbReference>
<feature type="transmembrane region" description="Helical" evidence="7">
    <location>
        <begin position="266"/>
        <end position="287"/>
    </location>
</feature>
<feature type="transmembrane region" description="Helical" evidence="7">
    <location>
        <begin position="109"/>
        <end position="129"/>
    </location>
</feature>
<feature type="domain" description="Major facilitator superfamily (MFS) profile" evidence="8">
    <location>
        <begin position="14"/>
        <end position="403"/>
    </location>
</feature>
<keyword evidence="5 7" id="KW-1133">Transmembrane helix</keyword>
<comment type="subcellular location">
    <subcellularLocation>
        <location evidence="1">Cell membrane</location>
        <topology evidence="1">Multi-pass membrane protein</topology>
    </subcellularLocation>
</comment>
<dbReference type="AlphaFoldDB" id="A0A6N3B4D5"/>
<evidence type="ECO:0000313" key="9">
    <source>
        <dbReference type="EMBL" id="VYT98003.1"/>
    </source>
</evidence>
<dbReference type="InterPro" id="IPR001958">
    <property type="entry name" value="Tet-R_TetA/multi-R_MdtG-like"/>
</dbReference>
<feature type="transmembrane region" description="Helical" evidence="7">
    <location>
        <begin position="15"/>
        <end position="40"/>
    </location>
</feature>
<dbReference type="PRINTS" id="PR01035">
    <property type="entry name" value="TCRTETA"/>
</dbReference>
<sequence>MSSTEYDARGGMRNVWIITASMTVLAICYTMIIPFLPIYLLELGVPKDDVALWSGLVFGITFLIAGIMAPIWGKIADNKGKKRMALRAGFAIAISYVLIGMVTDQYQLLMGRALVGFANGFYPAAMTMVSLSVDEKQVGRALGIFQTGLILGNVVGPFLGGAVESVVGMRPVFYISGIAVFIATLAVLFLVKEPKLNVENIASNEQSSKPVKSTSLREDFKVVQEQPVLVRLLWIFFFMQCVIMMLQPILALYVGDMQGTMEGAAIISGTILSIGGLAGSLTTNLWVRLGEHRGYFRTISYCMLGSGVVLLLQSLPVGIWWFGVLQVLIGSCIVGINPSLSAAVTLNTDPSFRGRMFGMTTTAQQFGSMVGPVFASIVSTYIGISYVFSITGLLLLYMGFQSRKLSVQHDITKNDINR</sequence>
<feature type="transmembrane region" description="Helical" evidence="7">
    <location>
        <begin position="294"/>
        <end position="313"/>
    </location>
</feature>
<reference evidence="9" key="1">
    <citation type="submission" date="2019-11" db="EMBL/GenBank/DDBJ databases">
        <authorList>
            <person name="Feng L."/>
        </authorList>
    </citation>
    <scope>NUCLEOTIDE SEQUENCE</scope>
    <source>
        <strain evidence="9">VparvulaLFYP99</strain>
    </source>
</reference>
<dbReference type="RefSeq" id="WP_156697288.1">
    <property type="nucleotide sequence ID" value="NZ_CACRUG010000006.1"/>
</dbReference>
<dbReference type="GO" id="GO:0005886">
    <property type="term" value="C:plasma membrane"/>
    <property type="evidence" value="ECO:0007669"/>
    <property type="project" value="UniProtKB-SubCell"/>
</dbReference>
<gene>
    <name evidence="9" type="primary">ymfD</name>
    <name evidence="9" type="ORF">VPLFYP99_01675</name>
</gene>
<accession>A0A6N3B4D5</accession>
<dbReference type="PROSITE" id="PS50850">
    <property type="entry name" value="MFS"/>
    <property type="match status" value="1"/>
</dbReference>
<evidence type="ECO:0000256" key="3">
    <source>
        <dbReference type="ARBA" id="ARBA00022475"/>
    </source>
</evidence>
<keyword evidence="3" id="KW-1003">Cell membrane</keyword>
<keyword evidence="4 7" id="KW-0812">Transmembrane</keyword>
<feature type="transmembrane region" description="Helical" evidence="7">
    <location>
        <begin position="84"/>
        <end position="103"/>
    </location>
</feature>
<feature type="transmembrane region" description="Helical" evidence="7">
    <location>
        <begin position="52"/>
        <end position="72"/>
    </location>
</feature>
<evidence type="ECO:0000256" key="1">
    <source>
        <dbReference type="ARBA" id="ARBA00004651"/>
    </source>
</evidence>
<feature type="transmembrane region" description="Helical" evidence="7">
    <location>
        <begin position="141"/>
        <end position="160"/>
    </location>
</feature>
<dbReference type="PANTHER" id="PTHR43414:SF1">
    <property type="entry name" value="PEPTIDE PERMEASE"/>
    <property type="match status" value="1"/>
</dbReference>
<dbReference type="InterPro" id="IPR020846">
    <property type="entry name" value="MFS_dom"/>
</dbReference>
<dbReference type="GO" id="GO:0022857">
    <property type="term" value="F:transmembrane transporter activity"/>
    <property type="evidence" value="ECO:0007669"/>
    <property type="project" value="InterPro"/>
</dbReference>
<dbReference type="EMBL" id="CACRUG010000006">
    <property type="protein sequence ID" value="VYT98003.1"/>
    <property type="molecule type" value="Genomic_DNA"/>
</dbReference>
<proteinExistence type="predicted"/>
<name>A0A6N3B4D5_VEIPA</name>